<feature type="compositionally biased region" description="Acidic residues" evidence="7">
    <location>
        <begin position="111"/>
        <end position="120"/>
    </location>
</feature>
<reference evidence="8 9" key="1">
    <citation type="submission" date="2024-01" db="EMBL/GenBank/DDBJ databases">
        <title>Comparative genomics of Cryptococcus and Kwoniella reveals pathogenesis evolution and contrasting modes of karyotype evolution via chromosome fusion or intercentromeric recombination.</title>
        <authorList>
            <person name="Coelho M.A."/>
            <person name="David-Palma M."/>
            <person name="Shea T."/>
            <person name="Bowers K."/>
            <person name="McGinley-Smith S."/>
            <person name="Mohammad A.W."/>
            <person name="Gnirke A."/>
            <person name="Yurkov A.M."/>
            <person name="Nowrousian M."/>
            <person name="Sun S."/>
            <person name="Cuomo C.A."/>
            <person name="Heitman J."/>
        </authorList>
    </citation>
    <scope>NUCLEOTIDE SEQUENCE [LARGE SCALE GENOMIC DNA]</scope>
    <source>
        <strain evidence="8">CBS 11374</strain>
    </source>
</reference>
<dbReference type="InterPro" id="IPR049555">
    <property type="entry name" value="GDT1-like_CS"/>
</dbReference>
<feature type="transmembrane region" description="Helical" evidence="6">
    <location>
        <begin position="302"/>
        <end position="324"/>
    </location>
</feature>
<keyword evidence="5 6" id="KW-0472">Membrane</keyword>
<dbReference type="GeneID" id="87957335"/>
<comment type="similarity">
    <text evidence="2 6">Belongs to the GDT1 family.</text>
</comment>
<evidence type="ECO:0000256" key="1">
    <source>
        <dbReference type="ARBA" id="ARBA00004141"/>
    </source>
</evidence>
<keyword evidence="4 6" id="KW-1133">Transmembrane helix</keyword>
<feature type="transmembrane region" description="Helical" evidence="6">
    <location>
        <begin position="44"/>
        <end position="69"/>
    </location>
</feature>
<dbReference type="RefSeq" id="XP_062792968.1">
    <property type="nucleotide sequence ID" value="XM_062936917.1"/>
</dbReference>
<dbReference type="EMBL" id="CP141887">
    <property type="protein sequence ID" value="WRT68228.1"/>
    <property type="molecule type" value="Genomic_DNA"/>
</dbReference>
<name>A0ABZ1D2H5_9TREE</name>
<evidence type="ECO:0000256" key="7">
    <source>
        <dbReference type="SAM" id="MobiDB-lite"/>
    </source>
</evidence>
<dbReference type="InterPro" id="IPR001727">
    <property type="entry name" value="GDT1-like"/>
</dbReference>
<feature type="transmembrane region" description="Helical" evidence="6">
    <location>
        <begin position="268"/>
        <end position="290"/>
    </location>
</feature>
<evidence type="ECO:0000256" key="6">
    <source>
        <dbReference type="RuleBase" id="RU365102"/>
    </source>
</evidence>
<evidence type="ECO:0000256" key="5">
    <source>
        <dbReference type="ARBA" id="ARBA00023136"/>
    </source>
</evidence>
<dbReference type="Pfam" id="PF01169">
    <property type="entry name" value="GDT1"/>
    <property type="match status" value="2"/>
</dbReference>
<comment type="subcellular location">
    <subcellularLocation>
        <location evidence="1 6">Membrane</location>
        <topology evidence="1 6">Multi-pass membrane protein</topology>
    </subcellularLocation>
</comment>
<dbReference type="InterPro" id="IPR036259">
    <property type="entry name" value="MFS_trans_sf"/>
</dbReference>
<keyword evidence="3 6" id="KW-0812">Transmembrane</keyword>
<keyword evidence="9" id="KW-1185">Reference proteome</keyword>
<evidence type="ECO:0000256" key="2">
    <source>
        <dbReference type="ARBA" id="ARBA00009190"/>
    </source>
</evidence>
<feature type="compositionally biased region" description="Low complexity" evidence="7">
    <location>
        <begin position="160"/>
        <end position="199"/>
    </location>
</feature>
<evidence type="ECO:0000256" key="3">
    <source>
        <dbReference type="ARBA" id="ARBA00022692"/>
    </source>
</evidence>
<dbReference type="PANTHER" id="PTHR12608">
    <property type="entry name" value="TRANSMEMBRANE PROTEIN HTP-1 RELATED"/>
    <property type="match status" value="1"/>
</dbReference>
<sequence>MAEISEGESNFHALLQAFVMIVVSEIGDKTFLIAAIMATRHPRLTVFGGAFASLVVMSILSAALGRVILGLIPKVWTLWAASILFLVFGAKMLQESFAMSGGNSHIQEEMREVEEELEEDSAVHDTHNARGTSSNIPLESLEEGMGMSNTNGNTSSFDIPRTTSSLSNTNTSSSSPSRNKRPSFSLSTSSTKSMKSGPSIHFPLSGRQSNVGPLETKHWAITIKENIRSGLQVLTNPVFAQAFVLTFLGEWGDRSQITTIAMGGAHSVAVIAFGTILGHGLCTAGAVIGGRYLSTKISVKHISLLGSAAFIIFAFLYALEAYYYRPELDTATF</sequence>
<dbReference type="PANTHER" id="PTHR12608:SF1">
    <property type="entry name" value="TRANSMEMBRANE PROTEIN 165"/>
    <property type="match status" value="1"/>
</dbReference>
<accession>A0ABZ1D2H5</accession>
<feature type="compositionally biased region" description="Polar residues" evidence="7">
    <location>
        <begin position="147"/>
        <end position="157"/>
    </location>
</feature>
<proteinExistence type="inferred from homology"/>
<dbReference type="Proteomes" id="UP001329825">
    <property type="component" value="Chromosome 7"/>
</dbReference>
<gene>
    <name evidence="8" type="ORF">IL334_005204</name>
</gene>
<evidence type="ECO:0000313" key="9">
    <source>
        <dbReference type="Proteomes" id="UP001329825"/>
    </source>
</evidence>
<feature type="transmembrane region" description="Helical" evidence="6">
    <location>
        <begin position="231"/>
        <end position="248"/>
    </location>
</feature>
<feature type="transmembrane region" description="Helical" evidence="6">
    <location>
        <begin position="75"/>
        <end position="93"/>
    </location>
</feature>
<evidence type="ECO:0000256" key="4">
    <source>
        <dbReference type="ARBA" id="ARBA00022989"/>
    </source>
</evidence>
<organism evidence="8 9">
    <name type="scientific">Kwoniella shivajii</name>
    <dbReference type="NCBI Taxonomy" id="564305"/>
    <lineage>
        <taxon>Eukaryota</taxon>
        <taxon>Fungi</taxon>
        <taxon>Dikarya</taxon>
        <taxon>Basidiomycota</taxon>
        <taxon>Agaricomycotina</taxon>
        <taxon>Tremellomycetes</taxon>
        <taxon>Tremellales</taxon>
        <taxon>Cryptococcaceae</taxon>
        <taxon>Kwoniella</taxon>
    </lineage>
</organism>
<dbReference type="SUPFAM" id="SSF103473">
    <property type="entry name" value="MFS general substrate transporter"/>
    <property type="match status" value="1"/>
</dbReference>
<evidence type="ECO:0000313" key="8">
    <source>
        <dbReference type="EMBL" id="WRT68228.1"/>
    </source>
</evidence>
<feature type="region of interest" description="Disordered" evidence="7">
    <location>
        <begin position="104"/>
        <end position="209"/>
    </location>
</feature>
<protein>
    <recommendedName>
        <fullName evidence="6">GDT1 family protein</fullName>
    </recommendedName>
</protein>
<feature type="transmembrane region" description="Helical" evidence="6">
    <location>
        <begin position="13"/>
        <end position="37"/>
    </location>
</feature>
<dbReference type="PROSITE" id="PS01214">
    <property type="entry name" value="UPF0016"/>
    <property type="match status" value="1"/>
</dbReference>